<evidence type="ECO:0000256" key="4">
    <source>
        <dbReference type="ARBA" id="ARBA00022490"/>
    </source>
</evidence>
<dbReference type="EMBL" id="BMAT01012712">
    <property type="protein sequence ID" value="GFR97751.1"/>
    <property type="molecule type" value="Genomic_DNA"/>
</dbReference>
<dbReference type="PANTHER" id="PTHR11006">
    <property type="entry name" value="PROTEIN ARGININE N-METHYLTRANSFERASE"/>
    <property type="match status" value="1"/>
</dbReference>
<dbReference type="InterPro" id="IPR029063">
    <property type="entry name" value="SAM-dependent_MTases_sf"/>
</dbReference>
<dbReference type="GO" id="GO:0005634">
    <property type="term" value="C:nucleus"/>
    <property type="evidence" value="ECO:0007669"/>
    <property type="project" value="UniProtKB-SubCell"/>
</dbReference>
<evidence type="ECO:0000259" key="13">
    <source>
        <dbReference type="Pfam" id="PF22528"/>
    </source>
</evidence>
<evidence type="ECO:0000256" key="11">
    <source>
        <dbReference type="ARBA" id="ARBA00023242"/>
    </source>
</evidence>
<sequence length="238" mass="26227">MDIPLTFTMMQSGMVHGLAFWFDCGFLGSDYPVWLSTAPTEPLTHWYQVRCLVQTPVLVKQGQTLTGKVKLTSNARQSYDVDIELNIPGTTNRSINNLDLKNPFFRYTGAAPAAPPGSSQTSATDAYWNSLMAGGDSQQQQTGYVNGFVNGIVDVNQVLVQQQQGVVQGNLIAMYFTLEEKENYEIIGPKACLIIDVYDFMNVLSGSNQFPVSNQFMIGDYVMPGNLIIQTPSKPESS</sequence>
<evidence type="ECO:0000256" key="12">
    <source>
        <dbReference type="ARBA" id="ARBA00049086"/>
    </source>
</evidence>
<protein>
    <recommendedName>
        <fullName evidence="3">type I protein arginine methyltransferase</fullName>
        <ecNumber evidence="3">2.1.1.319</ecNumber>
    </recommendedName>
</protein>
<keyword evidence="11" id="KW-0539">Nucleus</keyword>
<proteinExistence type="predicted"/>
<dbReference type="InterPro" id="IPR055135">
    <property type="entry name" value="PRMT_dom"/>
</dbReference>
<evidence type="ECO:0000256" key="6">
    <source>
        <dbReference type="ARBA" id="ARBA00022679"/>
    </source>
</evidence>
<name>A0AAV4HIR8_9GAST</name>
<dbReference type="InterPro" id="IPR025799">
    <property type="entry name" value="Arg_MeTrfase"/>
</dbReference>
<evidence type="ECO:0000313" key="14">
    <source>
        <dbReference type="EMBL" id="GFR97751.1"/>
    </source>
</evidence>
<dbReference type="GO" id="GO:0035242">
    <property type="term" value="F:protein-arginine omega-N asymmetric methyltransferase activity"/>
    <property type="evidence" value="ECO:0007669"/>
    <property type="project" value="UniProtKB-EC"/>
</dbReference>
<keyword evidence="15" id="KW-1185">Reference proteome</keyword>
<dbReference type="PANTHER" id="PTHR11006:SF10">
    <property type="entry name" value="HISTONE-ARGININE METHYLTRANSFERASE CARMER-RELATED"/>
    <property type="match status" value="1"/>
</dbReference>
<dbReference type="Gene3D" id="2.70.160.11">
    <property type="entry name" value="Hnrnp arginine n-methyltransferase1"/>
    <property type="match status" value="1"/>
</dbReference>
<dbReference type="GO" id="GO:0070611">
    <property type="term" value="F:histone H3R2 methyltransferase activity"/>
    <property type="evidence" value="ECO:0007669"/>
    <property type="project" value="TreeGrafter"/>
</dbReference>
<evidence type="ECO:0000256" key="3">
    <source>
        <dbReference type="ARBA" id="ARBA00011925"/>
    </source>
</evidence>
<keyword evidence="5 14" id="KW-0489">Methyltransferase</keyword>
<dbReference type="Proteomes" id="UP000762676">
    <property type="component" value="Unassembled WGS sequence"/>
</dbReference>
<evidence type="ECO:0000256" key="5">
    <source>
        <dbReference type="ARBA" id="ARBA00022603"/>
    </source>
</evidence>
<evidence type="ECO:0000313" key="15">
    <source>
        <dbReference type="Proteomes" id="UP000762676"/>
    </source>
</evidence>
<feature type="domain" description="Protein arginine N-methyltransferase" evidence="13">
    <location>
        <begin position="3"/>
        <end position="86"/>
    </location>
</feature>
<dbReference type="AlphaFoldDB" id="A0AAV4HIR8"/>
<keyword evidence="10" id="KW-0804">Transcription</keyword>
<comment type="catalytic activity">
    <reaction evidence="12">
        <text>L-arginyl-[protein] + 2 S-adenosyl-L-methionine = N(omega),N(omega)-dimethyl-L-arginyl-[protein] + 2 S-adenosyl-L-homocysteine + 2 H(+)</text>
        <dbReference type="Rhea" id="RHEA:48096"/>
        <dbReference type="Rhea" id="RHEA-COMP:10532"/>
        <dbReference type="Rhea" id="RHEA-COMP:11991"/>
        <dbReference type="ChEBI" id="CHEBI:15378"/>
        <dbReference type="ChEBI" id="CHEBI:29965"/>
        <dbReference type="ChEBI" id="CHEBI:57856"/>
        <dbReference type="ChEBI" id="CHEBI:59789"/>
        <dbReference type="ChEBI" id="CHEBI:61897"/>
        <dbReference type="EC" id="2.1.1.319"/>
    </reaction>
</comment>
<keyword evidence="8" id="KW-0156">Chromatin regulator</keyword>
<evidence type="ECO:0000256" key="10">
    <source>
        <dbReference type="ARBA" id="ARBA00023163"/>
    </source>
</evidence>
<evidence type="ECO:0000256" key="7">
    <source>
        <dbReference type="ARBA" id="ARBA00022691"/>
    </source>
</evidence>
<dbReference type="GO" id="GO:0005737">
    <property type="term" value="C:cytoplasm"/>
    <property type="evidence" value="ECO:0007669"/>
    <property type="project" value="UniProtKB-SubCell"/>
</dbReference>
<dbReference type="Pfam" id="PF22528">
    <property type="entry name" value="PRMT_C"/>
    <property type="match status" value="1"/>
</dbReference>
<accession>A0AAV4HIR8</accession>
<organism evidence="14 15">
    <name type="scientific">Elysia marginata</name>
    <dbReference type="NCBI Taxonomy" id="1093978"/>
    <lineage>
        <taxon>Eukaryota</taxon>
        <taxon>Metazoa</taxon>
        <taxon>Spiralia</taxon>
        <taxon>Lophotrochozoa</taxon>
        <taxon>Mollusca</taxon>
        <taxon>Gastropoda</taxon>
        <taxon>Heterobranchia</taxon>
        <taxon>Euthyneura</taxon>
        <taxon>Panpulmonata</taxon>
        <taxon>Sacoglossa</taxon>
        <taxon>Placobranchoidea</taxon>
        <taxon>Plakobranchidae</taxon>
        <taxon>Elysia</taxon>
    </lineage>
</organism>
<keyword evidence="9" id="KW-0805">Transcription regulation</keyword>
<gene>
    <name evidence="14" type="ORF">ElyMa_006332100</name>
</gene>
<comment type="caution">
    <text evidence="14">The sequence shown here is derived from an EMBL/GenBank/DDBJ whole genome shotgun (WGS) entry which is preliminary data.</text>
</comment>
<dbReference type="GO" id="GO:0032259">
    <property type="term" value="P:methylation"/>
    <property type="evidence" value="ECO:0007669"/>
    <property type="project" value="UniProtKB-KW"/>
</dbReference>
<comment type="subcellular location">
    <subcellularLocation>
        <location evidence="2">Cytoplasm</location>
    </subcellularLocation>
    <subcellularLocation>
        <location evidence="1">Nucleus</location>
    </subcellularLocation>
</comment>
<keyword evidence="7" id="KW-0949">S-adenosyl-L-methionine</keyword>
<keyword evidence="6" id="KW-0808">Transferase</keyword>
<evidence type="ECO:0000256" key="8">
    <source>
        <dbReference type="ARBA" id="ARBA00022853"/>
    </source>
</evidence>
<reference evidence="14 15" key="1">
    <citation type="journal article" date="2021" name="Elife">
        <title>Chloroplast acquisition without the gene transfer in kleptoplastic sea slugs, Plakobranchus ocellatus.</title>
        <authorList>
            <person name="Maeda T."/>
            <person name="Takahashi S."/>
            <person name="Yoshida T."/>
            <person name="Shimamura S."/>
            <person name="Takaki Y."/>
            <person name="Nagai Y."/>
            <person name="Toyoda A."/>
            <person name="Suzuki Y."/>
            <person name="Arimoto A."/>
            <person name="Ishii H."/>
            <person name="Satoh N."/>
            <person name="Nishiyama T."/>
            <person name="Hasebe M."/>
            <person name="Maruyama T."/>
            <person name="Minagawa J."/>
            <person name="Obokata J."/>
            <person name="Shigenobu S."/>
        </authorList>
    </citation>
    <scope>NUCLEOTIDE SEQUENCE [LARGE SCALE GENOMIC DNA]</scope>
</reference>
<dbReference type="SUPFAM" id="SSF53335">
    <property type="entry name" value="S-adenosyl-L-methionine-dependent methyltransferases"/>
    <property type="match status" value="1"/>
</dbReference>
<evidence type="ECO:0000256" key="1">
    <source>
        <dbReference type="ARBA" id="ARBA00004123"/>
    </source>
</evidence>
<evidence type="ECO:0000256" key="9">
    <source>
        <dbReference type="ARBA" id="ARBA00023015"/>
    </source>
</evidence>
<evidence type="ECO:0000256" key="2">
    <source>
        <dbReference type="ARBA" id="ARBA00004496"/>
    </source>
</evidence>
<keyword evidence="4" id="KW-0963">Cytoplasm</keyword>
<dbReference type="EC" id="2.1.1.319" evidence="3"/>